<evidence type="ECO:0000256" key="1">
    <source>
        <dbReference type="SAM" id="MobiDB-lite"/>
    </source>
</evidence>
<dbReference type="AlphaFoldDB" id="A0A963YPM3"/>
<evidence type="ECO:0000313" key="3">
    <source>
        <dbReference type="EMBL" id="MCB8874691.1"/>
    </source>
</evidence>
<reference evidence="3" key="1">
    <citation type="journal article" date="2021" name="Microorganisms">
        <title>Acidisoma silvae sp. nov. and Acidisomacellulosilytica sp. nov., Two Acidophilic Bacteria Isolated from Decaying Wood, Hydrolyzing Cellulose and Producing Poly-3-hydroxybutyrate.</title>
        <authorList>
            <person name="Mieszkin S."/>
            <person name="Pouder E."/>
            <person name="Uroz S."/>
            <person name="Simon-Colin C."/>
            <person name="Alain K."/>
        </authorList>
    </citation>
    <scope>NUCLEOTIDE SEQUENCE</scope>
    <source>
        <strain evidence="3">HW T2.11</strain>
    </source>
</reference>
<dbReference type="EMBL" id="JAESVB010000002">
    <property type="protein sequence ID" value="MCB8874691.1"/>
    <property type="molecule type" value="Genomic_DNA"/>
</dbReference>
<evidence type="ECO:0000256" key="2">
    <source>
        <dbReference type="SAM" id="SignalP"/>
    </source>
</evidence>
<feature type="region of interest" description="Disordered" evidence="1">
    <location>
        <begin position="23"/>
        <end position="74"/>
    </location>
</feature>
<gene>
    <name evidence="3" type="ORF">ASILVAE211_05805</name>
</gene>
<name>A0A963YPM3_9PROT</name>
<protein>
    <recommendedName>
        <fullName evidence="5">Endopeptidase</fullName>
    </recommendedName>
</protein>
<keyword evidence="2" id="KW-0732">Signal</keyword>
<feature type="chain" id="PRO_5037062876" description="Endopeptidase" evidence="2">
    <location>
        <begin position="20"/>
        <end position="74"/>
    </location>
</feature>
<reference evidence="3" key="2">
    <citation type="submission" date="2021-01" db="EMBL/GenBank/DDBJ databases">
        <authorList>
            <person name="Mieszkin S."/>
            <person name="Pouder E."/>
            <person name="Alain K."/>
        </authorList>
    </citation>
    <scope>NUCLEOTIDE SEQUENCE</scope>
    <source>
        <strain evidence="3">HW T2.11</strain>
    </source>
</reference>
<evidence type="ECO:0008006" key="5">
    <source>
        <dbReference type="Google" id="ProtNLM"/>
    </source>
</evidence>
<comment type="caution">
    <text evidence="3">The sequence shown here is derived from an EMBL/GenBank/DDBJ whole genome shotgun (WGS) entry which is preliminary data.</text>
</comment>
<accession>A0A963YPM3</accession>
<feature type="compositionally biased region" description="Low complexity" evidence="1">
    <location>
        <begin position="45"/>
        <end position="65"/>
    </location>
</feature>
<evidence type="ECO:0000313" key="4">
    <source>
        <dbReference type="Proteomes" id="UP000708298"/>
    </source>
</evidence>
<sequence length="74" mass="6847">MIRKLSLVLPVAGALFALAGCAEPGTTAKEPAITSPVDSPATSAPTNPVTGTVPGTNSTGASPTAPGGGGGSSG</sequence>
<feature type="signal peptide" evidence="2">
    <location>
        <begin position="1"/>
        <end position="19"/>
    </location>
</feature>
<dbReference type="PROSITE" id="PS51257">
    <property type="entry name" value="PROKAR_LIPOPROTEIN"/>
    <property type="match status" value="1"/>
</dbReference>
<organism evidence="3 4">
    <name type="scientific">Acidisoma silvae</name>
    <dbReference type="NCBI Taxonomy" id="2802396"/>
    <lineage>
        <taxon>Bacteria</taxon>
        <taxon>Pseudomonadati</taxon>
        <taxon>Pseudomonadota</taxon>
        <taxon>Alphaproteobacteria</taxon>
        <taxon>Acetobacterales</taxon>
        <taxon>Acidocellaceae</taxon>
        <taxon>Acidisoma</taxon>
    </lineage>
</organism>
<keyword evidence="4" id="KW-1185">Reference proteome</keyword>
<dbReference type="RefSeq" id="WP_227320356.1">
    <property type="nucleotide sequence ID" value="NZ_JAESVB010000002.1"/>
</dbReference>
<dbReference type="Proteomes" id="UP000708298">
    <property type="component" value="Unassembled WGS sequence"/>
</dbReference>
<proteinExistence type="predicted"/>